<keyword evidence="5 10" id="KW-0472">Membrane</keyword>
<dbReference type="PANTHER" id="PTHR32089">
    <property type="entry name" value="METHYL-ACCEPTING CHEMOTAXIS PROTEIN MCPB"/>
    <property type="match status" value="1"/>
</dbReference>
<dbReference type="InterPro" id="IPR003660">
    <property type="entry name" value="HAMP_dom"/>
</dbReference>
<dbReference type="Gene3D" id="1.10.287.950">
    <property type="entry name" value="Methyl-accepting chemotaxis protein"/>
    <property type="match status" value="1"/>
</dbReference>
<evidence type="ECO:0000256" key="5">
    <source>
        <dbReference type="ARBA" id="ARBA00023136"/>
    </source>
</evidence>
<evidence type="ECO:0000256" key="7">
    <source>
        <dbReference type="ARBA" id="ARBA00029447"/>
    </source>
</evidence>
<evidence type="ECO:0000256" key="9">
    <source>
        <dbReference type="SAM" id="MobiDB-lite"/>
    </source>
</evidence>
<feature type="domain" description="HAMP" evidence="12">
    <location>
        <begin position="239"/>
        <end position="291"/>
    </location>
</feature>
<keyword evidence="2" id="KW-1003">Cell membrane</keyword>
<dbReference type="EMBL" id="AP010904">
    <property type="protein sequence ID" value="BAH74892.1"/>
    <property type="molecule type" value="Genomic_DNA"/>
</dbReference>
<dbReference type="PANTHER" id="PTHR32089:SF112">
    <property type="entry name" value="LYSOZYME-LIKE PROTEIN-RELATED"/>
    <property type="match status" value="1"/>
</dbReference>
<reference evidence="13 14" key="1">
    <citation type="journal article" date="2009" name="Genome Res.">
        <title>Whole genome sequence of Desulfovibrio magneticus strain RS-1 revealed common gene clusters in magnetotactic bacteria.</title>
        <authorList>
            <person name="Nakazawa H."/>
            <person name="Arakaki A."/>
            <person name="Narita-Yamada S."/>
            <person name="Yashiro I."/>
            <person name="Jinno K."/>
            <person name="Aoki N."/>
            <person name="Tsuruyama A."/>
            <person name="Okamura Y."/>
            <person name="Tanikawa S."/>
            <person name="Fujita N."/>
            <person name="Takeyama H."/>
            <person name="Matsunaga T."/>
        </authorList>
    </citation>
    <scope>NUCLEOTIDE SEQUENCE [LARGE SCALE GENOMIC DNA]</scope>
    <source>
        <strain evidence="14">ATCC 700980 / DSM 13731 / RS-1</strain>
    </source>
</reference>
<comment type="similarity">
    <text evidence="7">Belongs to the methyl-accepting chemotaxis (MCP) protein family.</text>
</comment>
<dbReference type="InterPro" id="IPR033480">
    <property type="entry name" value="sCache_2"/>
</dbReference>
<keyword evidence="4 10" id="KW-1133">Transmembrane helix</keyword>
<evidence type="ECO:0000259" key="12">
    <source>
        <dbReference type="PROSITE" id="PS50885"/>
    </source>
</evidence>
<dbReference type="GO" id="GO:0005886">
    <property type="term" value="C:plasma membrane"/>
    <property type="evidence" value="ECO:0007669"/>
    <property type="project" value="UniProtKB-SubCell"/>
</dbReference>
<sequence>MRFSLKTRSFVLKHLPIATRLLILFFVSALSAAVIFAVGAYSSYSLAKAGANEARSDMLDGQRAKIKVATDVMAAALSKALAGLPDEAAKVSHLREAIKDAIFETDRSGYFFVYSGTTSVAHAVNPALHGKDLGDLKGADGVYSVRELARAAASGGGFVNFSWAKPGKGEMPKIGYAAPIPGTPYWIGTGVYVDNVDEAAAAMAARMRETANRATLIDSLVFGVMFLAVLLPLSLVVSRGIVRPIRETTEAARRIAAGDLDVHLEASGRDEASQLKQALEAMAVSLRANLAALADKEHEARAQAQRSEQAAEEARQAMRQAEAAGAAMLATVQGLTGVVGELGSATRDLTAIGDGIRSGASGQRQRLESTAQAMGQMRDAVGEVAQNAAEASRSTALTRETATEGATLVSQAKTATVSLKAMADSLKADMGRLGSQSEGIGAVIQVISDIADQTNLLALNAAIEAARAGDAGRGFAVVADEVRKLAEKTMAATGEVGQSIQAIQAMTRDNRDSVDKTLAAVDHVAGLAEASGDKLRQIQTVAEEAAAQVRAIAAAADQQAESARSIMDSMDDVSDIARENADRADDASRHFDNLANQTGALTGLIRQLNTRQG</sequence>
<evidence type="ECO:0000256" key="8">
    <source>
        <dbReference type="PROSITE-ProRule" id="PRU00284"/>
    </source>
</evidence>
<evidence type="ECO:0000313" key="14">
    <source>
        <dbReference type="Proteomes" id="UP000009071"/>
    </source>
</evidence>
<evidence type="ECO:0000256" key="4">
    <source>
        <dbReference type="ARBA" id="ARBA00022989"/>
    </source>
</evidence>
<evidence type="ECO:0000256" key="1">
    <source>
        <dbReference type="ARBA" id="ARBA00004651"/>
    </source>
</evidence>
<dbReference type="HOGENOM" id="CLU_000445_107_21_7"/>
<feature type="transmembrane region" description="Helical" evidence="10">
    <location>
        <begin position="216"/>
        <end position="237"/>
    </location>
</feature>
<dbReference type="GO" id="GO:0007165">
    <property type="term" value="P:signal transduction"/>
    <property type="evidence" value="ECO:0007669"/>
    <property type="project" value="UniProtKB-KW"/>
</dbReference>
<dbReference type="AlphaFoldDB" id="C4XMV1"/>
<keyword evidence="3 10" id="KW-0812">Transmembrane</keyword>
<dbReference type="CDD" id="cd06225">
    <property type="entry name" value="HAMP"/>
    <property type="match status" value="1"/>
</dbReference>
<evidence type="ECO:0000256" key="2">
    <source>
        <dbReference type="ARBA" id="ARBA00022475"/>
    </source>
</evidence>
<dbReference type="Pfam" id="PF17200">
    <property type="entry name" value="sCache_2"/>
    <property type="match status" value="1"/>
</dbReference>
<dbReference type="SUPFAM" id="SSF58104">
    <property type="entry name" value="Methyl-accepting chemotaxis protein (MCP) signaling domain"/>
    <property type="match status" value="1"/>
</dbReference>
<proteinExistence type="inferred from homology"/>
<feature type="transmembrane region" description="Helical" evidence="10">
    <location>
        <begin position="21"/>
        <end position="41"/>
    </location>
</feature>
<keyword evidence="14" id="KW-1185">Reference proteome</keyword>
<dbReference type="Gene3D" id="1.10.8.500">
    <property type="entry name" value="HAMP domain in histidine kinase"/>
    <property type="match status" value="1"/>
</dbReference>
<accession>C4XMV1</accession>
<dbReference type="Gene3D" id="3.30.450.20">
    <property type="entry name" value="PAS domain"/>
    <property type="match status" value="1"/>
</dbReference>
<evidence type="ECO:0000259" key="11">
    <source>
        <dbReference type="PROSITE" id="PS50111"/>
    </source>
</evidence>
<evidence type="ECO:0000313" key="13">
    <source>
        <dbReference type="EMBL" id="BAH74892.1"/>
    </source>
</evidence>
<feature type="region of interest" description="Disordered" evidence="9">
    <location>
        <begin position="297"/>
        <end position="318"/>
    </location>
</feature>
<dbReference type="PROSITE" id="PS50885">
    <property type="entry name" value="HAMP"/>
    <property type="match status" value="1"/>
</dbReference>
<dbReference type="InterPro" id="IPR004089">
    <property type="entry name" value="MCPsignal_dom"/>
</dbReference>
<dbReference type="KEGG" id="dma:DMR_14010"/>
<evidence type="ECO:0000256" key="6">
    <source>
        <dbReference type="ARBA" id="ARBA00023224"/>
    </source>
</evidence>
<dbReference type="SMART" id="SM01049">
    <property type="entry name" value="Cache_2"/>
    <property type="match status" value="1"/>
</dbReference>
<gene>
    <name evidence="13" type="ordered locus">DMR_14010</name>
</gene>
<feature type="domain" description="Methyl-accepting transducer" evidence="11">
    <location>
        <begin position="338"/>
        <end position="574"/>
    </location>
</feature>
<dbReference type="SMART" id="SM00283">
    <property type="entry name" value="MA"/>
    <property type="match status" value="1"/>
</dbReference>
<dbReference type="eggNOG" id="COG0840">
    <property type="taxonomic scope" value="Bacteria"/>
</dbReference>
<dbReference type="Pfam" id="PF00672">
    <property type="entry name" value="HAMP"/>
    <property type="match status" value="1"/>
</dbReference>
<dbReference type="Proteomes" id="UP000009071">
    <property type="component" value="Chromosome"/>
</dbReference>
<dbReference type="STRING" id="573370.DMR_14010"/>
<evidence type="ECO:0000256" key="3">
    <source>
        <dbReference type="ARBA" id="ARBA00022692"/>
    </source>
</evidence>
<evidence type="ECO:0000256" key="10">
    <source>
        <dbReference type="SAM" id="Phobius"/>
    </source>
</evidence>
<dbReference type="SMART" id="SM00304">
    <property type="entry name" value="HAMP"/>
    <property type="match status" value="1"/>
</dbReference>
<name>C4XMV1_SOLM1</name>
<dbReference type="PROSITE" id="PS50111">
    <property type="entry name" value="CHEMOTAXIS_TRANSDUC_2"/>
    <property type="match status" value="1"/>
</dbReference>
<protein>
    <submittedName>
        <fullName evidence="13">Methyl-accepting chemotaxis protein</fullName>
    </submittedName>
</protein>
<dbReference type="Pfam" id="PF00015">
    <property type="entry name" value="MCPsignal"/>
    <property type="match status" value="1"/>
</dbReference>
<organism evidence="13 14">
    <name type="scientific">Solidesulfovibrio magneticus (strain ATCC 700980 / DSM 13731 / RS-1)</name>
    <name type="common">Desulfovibrio magneticus</name>
    <dbReference type="NCBI Taxonomy" id="573370"/>
    <lineage>
        <taxon>Bacteria</taxon>
        <taxon>Pseudomonadati</taxon>
        <taxon>Thermodesulfobacteriota</taxon>
        <taxon>Desulfovibrionia</taxon>
        <taxon>Desulfovibrionales</taxon>
        <taxon>Desulfovibrionaceae</taxon>
        <taxon>Solidesulfovibrio</taxon>
    </lineage>
</organism>
<keyword evidence="6 8" id="KW-0807">Transducer</keyword>
<comment type="subcellular location">
    <subcellularLocation>
        <location evidence="1">Cell membrane</location>
        <topology evidence="1">Multi-pass membrane protein</topology>
    </subcellularLocation>
</comment>